<evidence type="ECO:0000256" key="2">
    <source>
        <dbReference type="SAM" id="MobiDB-lite"/>
    </source>
</evidence>
<feature type="region of interest" description="Disordered" evidence="2">
    <location>
        <begin position="484"/>
        <end position="504"/>
    </location>
</feature>
<name>A0A9W7E520_9STRA</name>
<protein>
    <submittedName>
        <fullName evidence="3">Uncharacterized protein</fullName>
    </submittedName>
</protein>
<dbReference type="PANTHER" id="PTHR31935">
    <property type="entry name" value="COILED-COIL DOMAIN-CONTAINING PROTEIN 13"/>
    <property type="match status" value="1"/>
</dbReference>
<keyword evidence="4" id="KW-1185">Reference proteome</keyword>
<dbReference type="OrthoDB" id="10258312at2759"/>
<feature type="coiled-coil region" evidence="1">
    <location>
        <begin position="209"/>
        <end position="250"/>
    </location>
</feature>
<feature type="compositionally biased region" description="Basic and acidic residues" evidence="2">
    <location>
        <begin position="562"/>
        <end position="572"/>
    </location>
</feature>
<evidence type="ECO:0000313" key="4">
    <source>
        <dbReference type="Proteomes" id="UP001165082"/>
    </source>
</evidence>
<dbReference type="InterPro" id="IPR038929">
    <property type="entry name" value="CCDC13"/>
</dbReference>
<feature type="region of interest" description="Disordered" evidence="2">
    <location>
        <begin position="1"/>
        <end position="80"/>
    </location>
</feature>
<dbReference type="PANTHER" id="PTHR31935:SF1">
    <property type="entry name" value="COILED-COIL DOMAIN-CONTAINING PROTEIN 13"/>
    <property type="match status" value="1"/>
</dbReference>
<reference evidence="3" key="1">
    <citation type="submission" date="2022-07" db="EMBL/GenBank/DDBJ databases">
        <title>Genome analysis of Parmales, a sister group of diatoms, reveals the evolutionary specialization of diatoms from phago-mixotrophs to photoautotrophs.</title>
        <authorList>
            <person name="Ban H."/>
            <person name="Sato S."/>
            <person name="Yoshikawa S."/>
            <person name="Kazumasa Y."/>
            <person name="Nakamura Y."/>
            <person name="Ichinomiya M."/>
            <person name="Saitoh K."/>
            <person name="Sato N."/>
            <person name="Blanc-Mathieu R."/>
            <person name="Endo H."/>
            <person name="Kuwata A."/>
            <person name="Ogata H."/>
        </authorList>
    </citation>
    <scope>NUCLEOTIDE SEQUENCE</scope>
</reference>
<proteinExistence type="predicted"/>
<feature type="region of interest" description="Disordered" evidence="2">
    <location>
        <begin position="532"/>
        <end position="572"/>
    </location>
</feature>
<keyword evidence="1" id="KW-0175">Coiled coil</keyword>
<sequence>MPPSPAKMTPKKKNKTLPPRKGSLTLQDATVEKSPLGTKTFNLTLGTGGDYDAGKSPRFDNQADSPDFSAGRRDPKAAAAEQAKLVAEMLGQEVSAGDIAARYEMSDSSDDELDELMAESKAKATDEGQDAKFTGDFDWNSQMGPMVETLQKENSSMKVELDKKKQQVKKLGIMLNALEPIPGVDAEKLLSVLDERGEPVHSDMRDVKIIQLSKKVRNLQFELNKQKNMNKNAEEAILQLDQELEKKQTEIDTLATPQARAAIMKTMVGGIGALDNDPNFGATGGGGGSNKQTKELQKHLDDMRHKFEILKEKNRVLEHKLIQEVGGEGPTAEKMSKIMGEGWKGRAQQITLLKTKMKRLEANAKTGGMMESRGSSRSTTAQQRVAANNLRRDVDFKAQQDLNEMEKMRQLGVEQLSKAHEEMKEKLERTEKRYTSAKVRVGCLEQDNAKMRDGMKVFVGKASNDDKLVDMLKQEAHELRKKLKRNQERETKMQGERETMRGEGKEVELLRQQLSQFKNQNSHQERIINQLRADMHRMRNPGSSKKKAVGPRRTVDAVELSENDRPNSHDRK</sequence>
<organism evidence="3 4">
    <name type="scientific">Triparma retinervis</name>
    <dbReference type="NCBI Taxonomy" id="2557542"/>
    <lineage>
        <taxon>Eukaryota</taxon>
        <taxon>Sar</taxon>
        <taxon>Stramenopiles</taxon>
        <taxon>Ochrophyta</taxon>
        <taxon>Bolidophyceae</taxon>
        <taxon>Parmales</taxon>
        <taxon>Triparmaceae</taxon>
        <taxon>Triparma</taxon>
    </lineage>
</organism>
<feature type="compositionally biased region" description="Basic and acidic residues" evidence="2">
    <location>
        <begin position="485"/>
        <end position="504"/>
    </location>
</feature>
<dbReference type="EMBL" id="BRXZ01002614">
    <property type="protein sequence ID" value="GMH66392.1"/>
    <property type="molecule type" value="Genomic_DNA"/>
</dbReference>
<evidence type="ECO:0000256" key="1">
    <source>
        <dbReference type="SAM" id="Coils"/>
    </source>
</evidence>
<accession>A0A9W7E520</accession>
<gene>
    <name evidence="3" type="ORF">TrRE_jg11558</name>
</gene>
<comment type="caution">
    <text evidence="3">The sequence shown here is derived from an EMBL/GenBank/DDBJ whole genome shotgun (WGS) entry which is preliminary data.</text>
</comment>
<feature type="coiled-coil region" evidence="1">
    <location>
        <begin position="293"/>
        <end position="320"/>
    </location>
</feature>
<evidence type="ECO:0000313" key="3">
    <source>
        <dbReference type="EMBL" id="GMH66392.1"/>
    </source>
</evidence>
<dbReference type="AlphaFoldDB" id="A0A9W7E520"/>
<dbReference type="Proteomes" id="UP001165082">
    <property type="component" value="Unassembled WGS sequence"/>
</dbReference>
<feature type="coiled-coil region" evidence="1">
    <location>
        <begin position="413"/>
        <end position="440"/>
    </location>
</feature>